<proteinExistence type="inferred from homology"/>
<feature type="domain" description="tRNA uridine 5-carboxymethylaminomethyl modification enzyme C-terminal subdomain" evidence="12">
    <location>
        <begin position="526"/>
        <end position="597"/>
    </location>
</feature>
<keyword evidence="11" id="KW-0963">Cytoplasm</keyword>
<dbReference type="FunFam" id="3.50.50.60:FF:000002">
    <property type="entry name" value="tRNA uridine 5-carboxymethylaminomethyl modification enzyme MnmG"/>
    <property type="match status" value="1"/>
</dbReference>
<dbReference type="SMART" id="SM01228">
    <property type="entry name" value="GIDA_assoc_3"/>
    <property type="match status" value="1"/>
</dbReference>
<dbReference type="SUPFAM" id="SSF51905">
    <property type="entry name" value="FAD/NAD(P)-binding domain"/>
    <property type="match status" value="1"/>
</dbReference>
<comment type="subcellular location">
    <subcellularLocation>
        <location evidence="11">Cytoplasm</location>
    </subcellularLocation>
</comment>
<dbReference type="InterPro" id="IPR044920">
    <property type="entry name" value="MnmG_C_subdom_sf"/>
</dbReference>
<dbReference type="Pfam" id="PF21680">
    <property type="entry name" value="GIDA_C_1st"/>
    <property type="match status" value="1"/>
</dbReference>
<dbReference type="EMBL" id="AP019860">
    <property type="protein sequence ID" value="BBM88189.1"/>
    <property type="molecule type" value="Genomic_DNA"/>
</dbReference>
<dbReference type="InterPro" id="IPR047001">
    <property type="entry name" value="MnmG_C_subdom"/>
</dbReference>
<keyword evidence="14" id="KW-1185">Reference proteome</keyword>
<dbReference type="InterPro" id="IPR049312">
    <property type="entry name" value="GIDA_C_N"/>
</dbReference>
<dbReference type="Gene3D" id="1.10.10.1800">
    <property type="entry name" value="tRNA uridine 5-carboxymethylaminomethyl modification enzyme MnmG/GidA"/>
    <property type="match status" value="1"/>
</dbReference>
<dbReference type="Gene3D" id="3.50.50.60">
    <property type="entry name" value="FAD/NAD(P)-binding domain"/>
    <property type="match status" value="2"/>
</dbReference>
<evidence type="ECO:0000256" key="6">
    <source>
        <dbReference type="ARBA" id="ARBA00022694"/>
    </source>
</evidence>
<evidence type="ECO:0000259" key="12">
    <source>
        <dbReference type="SMART" id="SM01228"/>
    </source>
</evidence>
<accession>A0A5S9IU72</accession>
<dbReference type="PANTHER" id="PTHR11806">
    <property type="entry name" value="GLUCOSE INHIBITED DIVISION PROTEIN A"/>
    <property type="match status" value="1"/>
</dbReference>
<dbReference type="InterPro" id="IPR040131">
    <property type="entry name" value="MnmG_N"/>
</dbReference>
<dbReference type="GO" id="GO:0050660">
    <property type="term" value="F:flavin adenine dinucleotide binding"/>
    <property type="evidence" value="ECO:0007669"/>
    <property type="project" value="UniProtKB-UniRule"/>
</dbReference>
<dbReference type="InterPro" id="IPR020595">
    <property type="entry name" value="MnmG-rel_CS"/>
</dbReference>
<dbReference type="Pfam" id="PF13932">
    <property type="entry name" value="SAM_GIDA_C"/>
    <property type="match status" value="1"/>
</dbReference>
<dbReference type="Gene3D" id="1.10.150.570">
    <property type="entry name" value="GidA associated domain, C-terminal subdomain"/>
    <property type="match status" value="1"/>
</dbReference>
<feature type="binding site" evidence="11">
    <location>
        <position position="124"/>
    </location>
    <ligand>
        <name>FAD</name>
        <dbReference type="ChEBI" id="CHEBI:57692"/>
    </ligand>
</feature>
<dbReference type="PANTHER" id="PTHR11806:SF0">
    <property type="entry name" value="PROTEIN MTO1 HOMOLOG, MITOCHONDRIAL"/>
    <property type="match status" value="1"/>
</dbReference>
<sequence>MLEEHYDIIVVGAGHAGCEAALASARIGAKTLLVTMDLDRIAQMSCNPAIGGLGKGHLVREIDALGGEMGKAIDATAIHFKMLGQSRGPAVHGPRAQADKQEYQRYMKRIVENTPNLTVRQDRIEGILVTNDQIKGLKSLTGTYYYAKAVILTTGTFLNGKIHMGLNNYSGGRASEPGTGGCSNSLKDFGFEIGRLKTGTPPRVNTRSVNFDVCEAQHPDDNPHFFSFTTKSIQRVQVPCYITWTNPKTHEIIHSALDRSPMYSGAIQSVGPRYCPSIEDKIVRFAGRERHQVFLEPEGMYTAEVYCNGISTSLPPDVQLQYVRSIVGLEKAEIMRFGYAVEYDFVYPTQIFPSLETKKIEGLYLAGQINGTTGYEEAAAQGIMAGINAARKVAGKDPVILTRDQAYIGVLIDDLVTRGTEEPYRMFTSRAEYRLILRQDNANRRLTPVGYEVGLVPKDLYEELIAYEERIAKLHKQVASLKHENKPLKKVLRRPEITIDDICREKEELQEWFSDPLVLQQVEIEVKYEGYIERQEIQINKFQKMENTHLPTNTDYFAISALSREAQEKLTKHTPSSIGQASRISGVTPADISVLLIYISGNKLPCKNT</sequence>
<evidence type="ECO:0000256" key="8">
    <source>
        <dbReference type="ARBA" id="ARBA00023027"/>
    </source>
</evidence>
<comment type="cofactor">
    <cofactor evidence="1 11">
        <name>FAD</name>
        <dbReference type="ChEBI" id="CHEBI:57692"/>
    </cofactor>
</comment>
<feature type="binding site" evidence="11">
    <location>
        <begin position="12"/>
        <end position="17"/>
    </location>
    <ligand>
        <name>FAD</name>
        <dbReference type="ChEBI" id="CHEBI:57692"/>
    </ligand>
</feature>
<dbReference type="AlphaFoldDB" id="A0A5S9IU72"/>
<gene>
    <name evidence="11" type="primary">mnmG</name>
    <name evidence="11" type="synonym">gidA</name>
    <name evidence="13" type="ORF">UABAM_06606</name>
</gene>
<keyword evidence="7 11" id="KW-0274">FAD</keyword>
<evidence type="ECO:0000256" key="7">
    <source>
        <dbReference type="ARBA" id="ARBA00022827"/>
    </source>
</evidence>
<comment type="subunit">
    <text evidence="9 11">Homodimer. Heterotetramer of two MnmE and two MnmG subunits.</text>
</comment>
<evidence type="ECO:0000313" key="14">
    <source>
        <dbReference type="Proteomes" id="UP000326354"/>
    </source>
</evidence>
<dbReference type="Proteomes" id="UP000326354">
    <property type="component" value="Chromosome"/>
</dbReference>
<dbReference type="HAMAP" id="MF_00129">
    <property type="entry name" value="MnmG_GidA"/>
    <property type="match status" value="1"/>
</dbReference>
<keyword evidence="8 11" id="KW-0520">NAD</keyword>
<dbReference type="GO" id="GO:0030488">
    <property type="term" value="P:tRNA methylation"/>
    <property type="evidence" value="ECO:0007669"/>
    <property type="project" value="TreeGrafter"/>
</dbReference>
<evidence type="ECO:0000256" key="2">
    <source>
        <dbReference type="ARBA" id="ARBA00003717"/>
    </source>
</evidence>
<evidence type="ECO:0000256" key="9">
    <source>
        <dbReference type="ARBA" id="ARBA00025948"/>
    </source>
</evidence>
<dbReference type="NCBIfam" id="TIGR00136">
    <property type="entry name" value="mnmG_gidA"/>
    <property type="match status" value="1"/>
</dbReference>
<evidence type="ECO:0000256" key="1">
    <source>
        <dbReference type="ARBA" id="ARBA00001974"/>
    </source>
</evidence>
<organism evidence="13 14">
    <name type="scientific">Uabimicrobium amorphum</name>
    <dbReference type="NCBI Taxonomy" id="2596890"/>
    <lineage>
        <taxon>Bacteria</taxon>
        <taxon>Pseudomonadati</taxon>
        <taxon>Planctomycetota</taxon>
        <taxon>Candidatus Uabimicrobiia</taxon>
        <taxon>Candidatus Uabimicrobiales</taxon>
        <taxon>Candidatus Uabimicrobiaceae</taxon>
        <taxon>Candidatus Uabimicrobium</taxon>
    </lineage>
</organism>
<comment type="similarity">
    <text evidence="3 11">Belongs to the MnmG family.</text>
</comment>
<dbReference type="InterPro" id="IPR004416">
    <property type="entry name" value="MnmG"/>
</dbReference>
<reference evidence="13 14" key="1">
    <citation type="submission" date="2019-08" db="EMBL/GenBank/DDBJ databases">
        <title>Complete genome sequence of Candidatus Uab amorphum.</title>
        <authorList>
            <person name="Shiratori T."/>
            <person name="Suzuki S."/>
            <person name="Kakizawa Y."/>
            <person name="Ishida K."/>
        </authorList>
    </citation>
    <scope>NUCLEOTIDE SEQUENCE [LARGE SCALE GENOMIC DNA]</scope>
    <source>
        <strain evidence="13 14">SRT547</strain>
    </source>
</reference>
<dbReference type="InterPro" id="IPR036188">
    <property type="entry name" value="FAD/NAD-bd_sf"/>
</dbReference>
<keyword evidence="6 11" id="KW-0819">tRNA processing</keyword>
<protein>
    <recommendedName>
        <fullName evidence="4 11">tRNA uridine 5-carboxymethylaminomethyl modification enzyme MnmG</fullName>
    </recommendedName>
    <alternativeName>
        <fullName evidence="10 11">Glucose-inhibited division protein A</fullName>
    </alternativeName>
</protein>
<dbReference type="GO" id="GO:0005829">
    <property type="term" value="C:cytosol"/>
    <property type="evidence" value="ECO:0007669"/>
    <property type="project" value="TreeGrafter"/>
</dbReference>
<feature type="binding site" evidence="11">
    <location>
        <begin position="271"/>
        <end position="285"/>
    </location>
    <ligand>
        <name>NAD(+)</name>
        <dbReference type="ChEBI" id="CHEBI:57540"/>
    </ligand>
</feature>
<dbReference type="RefSeq" id="WP_152021812.1">
    <property type="nucleotide sequence ID" value="NZ_AP019860.1"/>
</dbReference>
<dbReference type="PROSITE" id="PS01280">
    <property type="entry name" value="GIDA_1"/>
    <property type="match status" value="1"/>
</dbReference>
<evidence type="ECO:0000256" key="3">
    <source>
        <dbReference type="ARBA" id="ARBA00007653"/>
    </source>
</evidence>
<name>A0A5S9IU72_UABAM</name>
<dbReference type="KEGG" id="uam:UABAM_06606"/>
<dbReference type="FunFam" id="1.10.150.570:FF:000001">
    <property type="entry name" value="tRNA uridine 5-carboxymethylaminomethyl modification enzyme MnmG"/>
    <property type="match status" value="1"/>
</dbReference>
<dbReference type="GO" id="GO:0002098">
    <property type="term" value="P:tRNA wobble uridine modification"/>
    <property type="evidence" value="ECO:0007669"/>
    <property type="project" value="InterPro"/>
</dbReference>
<dbReference type="InterPro" id="IPR026904">
    <property type="entry name" value="MnmG_C"/>
</dbReference>
<comment type="function">
    <text evidence="2 11">NAD-binding protein involved in the addition of a carboxymethylaminomethyl (cmnm) group at the wobble position (U34) of certain tRNAs, forming tRNA-cmnm(5)s(2)U34.</text>
</comment>
<dbReference type="OrthoDB" id="9815560at2"/>
<keyword evidence="5 11" id="KW-0285">Flavoprotein</keyword>
<evidence type="ECO:0000256" key="4">
    <source>
        <dbReference type="ARBA" id="ARBA00020461"/>
    </source>
</evidence>
<dbReference type="Pfam" id="PF01134">
    <property type="entry name" value="GIDA"/>
    <property type="match status" value="1"/>
</dbReference>
<feature type="binding site" evidence="11">
    <location>
        <position position="179"/>
    </location>
    <ligand>
        <name>FAD</name>
        <dbReference type="ChEBI" id="CHEBI:57692"/>
    </ligand>
</feature>
<evidence type="ECO:0000256" key="5">
    <source>
        <dbReference type="ARBA" id="ARBA00022630"/>
    </source>
</evidence>
<evidence type="ECO:0000256" key="10">
    <source>
        <dbReference type="ARBA" id="ARBA00031800"/>
    </source>
</evidence>
<evidence type="ECO:0000313" key="13">
    <source>
        <dbReference type="EMBL" id="BBM88189.1"/>
    </source>
</evidence>
<evidence type="ECO:0000256" key="11">
    <source>
        <dbReference type="HAMAP-Rule" id="MF_00129"/>
    </source>
</evidence>
<dbReference type="PROSITE" id="PS01281">
    <property type="entry name" value="GIDA_2"/>
    <property type="match status" value="1"/>
</dbReference>
<feature type="binding site" evidence="11">
    <location>
        <position position="368"/>
    </location>
    <ligand>
        <name>FAD</name>
        <dbReference type="ChEBI" id="CHEBI:57692"/>
    </ligand>
</feature>
<dbReference type="InterPro" id="IPR002218">
    <property type="entry name" value="MnmG-rel"/>
</dbReference>